<dbReference type="InterPro" id="IPR003509">
    <property type="entry name" value="UPF0102_YraN-like"/>
</dbReference>
<dbReference type="GO" id="GO:0003676">
    <property type="term" value="F:nucleic acid binding"/>
    <property type="evidence" value="ECO:0007669"/>
    <property type="project" value="InterPro"/>
</dbReference>
<evidence type="ECO:0000313" key="3">
    <source>
        <dbReference type="EMBL" id="MBC8596644.1"/>
    </source>
</evidence>
<dbReference type="SUPFAM" id="SSF52980">
    <property type="entry name" value="Restriction endonuclease-like"/>
    <property type="match status" value="1"/>
</dbReference>
<dbReference type="CDD" id="cd20736">
    <property type="entry name" value="PoNe_Nuclease"/>
    <property type="match status" value="1"/>
</dbReference>
<dbReference type="PANTHER" id="PTHR34039:SF1">
    <property type="entry name" value="UPF0102 PROTEIN YRAN"/>
    <property type="match status" value="1"/>
</dbReference>
<dbReference type="Gene3D" id="3.40.1350.10">
    <property type="match status" value="1"/>
</dbReference>
<reference evidence="3" key="1">
    <citation type="submission" date="2020-08" db="EMBL/GenBank/DDBJ databases">
        <title>Genome public.</title>
        <authorList>
            <person name="Liu C."/>
            <person name="Sun Q."/>
        </authorList>
    </citation>
    <scope>NUCLEOTIDE SEQUENCE</scope>
    <source>
        <strain evidence="3">NSJ-50</strain>
    </source>
</reference>
<dbReference type="NCBIfam" id="TIGR00252">
    <property type="entry name" value="YraN family protein"/>
    <property type="match status" value="1"/>
</dbReference>
<name>A0A926FDU1_9FIRM</name>
<dbReference type="InterPro" id="IPR011856">
    <property type="entry name" value="tRNA_endonuc-like_dom_sf"/>
</dbReference>
<comment type="similarity">
    <text evidence="1 2">Belongs to the UPF0102 family.</text>
</comment>
<gene>
    <name evidence="3" type="ORF">H8706_07140</name>
</gene>
<dbReference type="PANTHER" id="PTHR34039">
    <property type="entry name" value="UPF0102 PROTEIN YRAN"/>
    <property type="match status" value="1"/>
</dbReference>
<organism evidence="3 4">
    <name type="scientific">Qingrenia yutianensis</name>
    <dbReference type="NCBI Taxonomy" id="2763676"/>
    <lineage>
        <taxon>Bacteria</taxon>
        <taxon>Bacillati</taxon>
        <taxon>Bacillota</taxon>
        <taxon>Clostridia</taxon>
        <taxon>Eubacteriales</taxon>
        <taxon>Oscillospiraceae</taxon>
        <taxon>Qingrenia</taxon>
    </lineage>
</organism>
<keyword evidence="4" id="KW-1185">Reference proteome</keyword>
<evidence type="ECO:0000256" key="1">
    <source>
        <dbReference type="ARBA" id="ARBA00006738"/>
    </source>
</evidence>
<dbReference type="Pfam" id="PF02021">
    <property type="entry name" value="UPF0102"/>
    <property type="match status" value="1"/>
</dbReference>
<dbReference type="AlphaFoldDB" id="A0A926FDU1"/>
<accession>A0A926FDU1</accession>
<dbReference type="Proteomes" id="UP000647416">
    <property type="component" value="Unassembled WGS sequence"/>
</dbReference>
<evidence type="ECO:0000256" key="2">
    <source>
        <dbReference type="HAMAP-Rule" id="MF_00048"/>
    </source>
</evidence>
<comment type="caution">
    <text evidence="3">The sequence shown here is derived from an EMBL/GenBank/DDBJ whole genome shotgun (WGS) entry which is preliminary data.</text>
</comment>
<dbReference type="HAMAP" id="MF_00048">
    <property type="entry name" value="UPF0102"/>
    <property type="match status" value="1"/>
</dbReference>
<sequence length="137" mass="15881">MDKNKSDKSSSDKFSKKAFGKFGEDTASHYLTLRFYKILERNYRKRNAEVDIIAQKGKTLCFVEVKTRSNDKFGTPGEAVDFKKQQKIILGAQNYLAQTNWQGEVRFDVAEVYARKTKFGFKTHKINYIKNAFDNSD</sequence>
<dbReference type="InterPro" id="IPR011335">
    <property type="entry name" value="Restrct_endonuc-II-like"/>
</dbReference>
<protein>
    <recommendedName>
        <fullName evidence="2">UPF0102 protein H8706_07140</fullName>
    </recommendedName>
</protein>
<evidence type="ECO:0000313" key="4">
    <source>
        <dbReference type="Proteomes" id="UP000647416"/>
    </source>
</evidence>
<proteinExistence type="inferred from homology"/>
<dbReference type="EMBL" id="JACRTE010000007">
    <property type="protein sequence ID" value="MBC8596644.1"/>
    <property type="molecule type" value="Genomic_DNA"/>
</dbReference>
<dbReference type="NCBIfam" id="NF009150">
    <property type="entry name" value="PRK12497.1-3"/>
    <property type="match status" value="1"/>
</dbReference>